<sequence length="117" mass="13175">MLHTQILMPVQDANTSHTKPCALNPYTRAASQKCKHFLTLVQAPNASHENTYYCTGSQQFKQLLALGKPPKNSKNSLCQCRLLTLHMQILMLLQVPDNSDIFLRQEAPESSKNSLHN</sequence>
<dbReference type="AlphaFoldDB" id="A0A9Q3FLC5"/>
<protein>
    <submittedName>
        <fullName evidence="1">Uncharacterized protein</fullName>
    </submittedName>
</protein>
<name>A0A9Q3FLC5_9BASI</name>
<evidence type="ECO:0000313" key="2">
    <source>
        <dbReference type="Proteomes" id="UP000765509"/>
    </source>
</evidence>
<reference evidence="1" key="1">
    <citation type="submission" date="2021-03" db="EMBL/GenBank/DDBJ databases">
        <title>Draft genome sequence of rust myrtle Austropuccinia psidii MF-1, a brazilian biotype.</title>
        <authorList>
            <person name="Quecine M.C."/>
            <person name="Pachon D.M.R."/>
            <person name="Bonatelli M.L."/>
            <person name="Correr F.H."/>
            <person name="Franceschini L.M."/>
            <person name="Leite T.F."/>
            <person name="Margarido G.R.A."/>
            <person name="Almeida C.A."/>
            <person name="Ferrarezi J.A."/>
            <person name="Labate C.A."/>
        </authorList>
    </citation>
    <scope>NUCLEOTIDE SEQUENCE</scope>
    <source>
        <strain evidence="1">MF-1</strain>
    </source>
</reference>
<dbReference type="Proteomes" id="UP000765509">
    <property type="component" value="Unassembled WGS sequence"/>
</dbReference>
<organism evidence="1 2">
    <name type="scientific">Austropuccinia psidii MF-1</name>
    <dbReference type="NCBI Taxonomy" id="1389203"/>
    <lineage>
        <taxon>Eukaryota</taxon>
        <taxon>Fungi</taxon>
        <taxon>Dikarya</taxon>
        <taxon>Basidiomycota</taxon>
        <taxon>Pucciniomycotina</taxon>
        <taxon>Pucciniomycetes</taxon>
        <taxon>Pucciniales</taxon>
        <taxon>Sphaerophragmiaceae</taxon>
        <taxon>Austropuccinia</taxon>
    </lineage>
</organism>
<keyword evidence="2" id="KW-1185">Reference proteome</keyword>
<proteinExistence type="predicted"/>
<evidence type="ECO:0000313" key="1">
    <source>
        <dbReference type="EMBL" id="MBW0540949.1"/>
    </source>
</evidence>
<accession>A0A9Q3FLC5</accession>
<gene>
    <name evidence="1" type="ORF">O181_080664</name>
</gene>
<comment type="caution">
    <text evidence="1">The sequence shown here is derived from an EMBL/GenBank/DDBJ whole genome shotgun (WGS) entry which is preliminary data.</text>
</comment>
<dbReference type="EMBL" id="AVOT02045621">
    <property type="protein sequence ID" value="MBW0540949.1"/>
    <property type="molecule type" value="Genomic_DNA"/>
</dbReference>